<evidence type="ECO:0000259" key="3">
    <source>
        <dbReference type="Pfam" id="PF00171"/>
    </source>
</evidence>
<dbReference type="PANTHER" id="PTHR43521">
    <property type="entry name" value="ALPHA-AMINOADIPIC SEMIALDEHYDE DEHYDROGENASE"/>
    <property type="match status" value="1"/>
</dbReference>
<organism evidence="4">
    <name type="scientific">mine drainage metagenome</name>
    <dbReference type="NCBI Taxonomy" id="410659"/>
    <lineage>
        <taxon>unclassified sequences</taxon>
        <taxon>metagenomes</taxon>
        <taxon>ecological metagenomes</taxon>
    </lineage>
</organism>
<dbReference type="EMBL" id="AUZY01009574">
    <property type="protein sequence ID" value="EQD41625.1"/>
    <property type="molecule type" value="Genomic_DNA"/>
</dbReference>
<reference evidence="4" key="1">
    <citation type="submission" date="2013-08" db="EMBL/GenBank/DDBJ databases">
        <authorList>
            <person name="Mendez C."/>
            <person name="Richter M."/>
            <person name="Ferrer M."/>
            <person name="Sanchez J."/>
        </authorList>
    </citation>
    <scope>NUCLEOTIDE SEQUENCE</scope>
</reference>
<evidence type="ECO:0000256" key="2">
    <source>
        <dbReference type="ARBA" id="ARBA00023027"/>
    </source>
</evidence>
<dbReference type="PANTHER" id="PTHR43521:SF1">
    <property type="entry name" value="ALPHA-AMINOADIPIC SEMIALDEHYDE DEHYDROGENASE"/>
    <property type="match status" value="1"/>
</dbReference>
<proteinExistence type="predicted"/>
<dbReference type="GO" id="GO:0004029">
    <property type="term" value="F:aldehyde dehydrogenase (NAD+) activity"/>
    <property type="evidence" value="ECO:0007669"/>
    <property type="project" value="InterPro"/>
</dbReference>
<dbReference type="InterPro" id="IPR015590">
    <property type="entry name" value="Aldehyde_DH_dom"/>
</dbReference>
<dbReference type="InterPro" id="IPR016161">
    <property type="entry name" value="Ald_DH/histidinol_DH"/>
</dbReference>
<dbReference type="EC" id="1.-.-.-" evidence="4"/>
<dbReference type="Gene3D" id="3.40.605.10">
    <property type="entry name" value="Aldehyde Dehydrogenase, Chain A, domain 1"/>
    <property type="match status" value="1"/>
</dbReference>
<feature type="non-terminal residue" evidence="4">
    <location>
        <position position="166"/>
    </location>
</feature>
<evidence type="ECO:0000256" key="1">
    <source>
        <dbReference type="ARBA" id="ARBA00023002"/>
    </source>
</evidence>
<reference evidence="4" key="2">
    <citation type="journal article" date="2014" name="ISME J.">
        <title>Microbial stratification in low pH oxic and suboxic macroscopic growths along an acid mine drainage.</title>
        <authorList>
            <person name="Mendez-Garcia C."/>
            <person name="Mesa V."/>
            <person name="Sprenger R.R."/>
            <person name="Richter M."/>
            <person name="Diez M.S."/>
            <person name="Solano J."/>
            <person name="Bargiela R."/>
            <person name="Golyshina O.V."/>
            <person name="Manteca A."/>
            <person name="Ramos J.L."/>
            <person name="Gallego J.R."/>
            <person name="Llorente I."/>
            <person name="Martins Dos Santos V.A."/>
            <person name="Jensen O.N."/>
            <person name="Pelaez A.I."/>
            <person name="Sanchez J."/>
            <person name="Ferrer M."/>
        </authorList>
    </citation>
    <scope>NUCLEOTIDE SEQUENCE</scope>
</reference>
<accession>T1AI20</accession>
<sequence length="166" mass="18110">MVEEFGLFIGGHWTIPEHAHRFHTRSPSTGEELGHFVAATAADVGRAVTAAREALPAWRALPAPRRGEILLAAARIFRERKEALGRRVTQEMGKVIAEGLGDVQEAIDFVEYMAGEGRRMAGETVPSELPGKFCMTVRQPKGVVAAITPWNFPTAIPNWKIAAALI</sequence>
<feature type="domain" description="Aldehyde dehydrogenase" evidence="3">
    <location>
        <begin position="16"/>
        <end position="166"/>
    </location>
</feature>
<dbReference type="AlphaFoldDB" id="T1AI20"/>
<evidence type="ECO:0000313" key="4">
    <source>
        <dbReference type="EMBL" id="EQD41625.1"/>
    </source>
</evidence>
<comment type="caution">
    <text evidence="4">The sequence shown here is derived from an EMBL/GenBank/DDBJ whole genome shotgun (WGS) entry which is preliminary data.</text>
</comment>
<dbReference type="Pfam" id="PF00171">
    <property type="entry name" value="Aldedh"/>
    <property type="match status" value="1"/>
</dbReference>
<protein>
    <submittedName>
        <fullName evidence="4">Aldehyde dehydrogenase</fullName>
        <ecNumber evidence="4">1.-.-.-</ecNumber>
    </submittedName>
</protein>
<keyword evidence="1 4" id="KW-0560">Oxidoreductase</keyword>
<dbReference type="InterPro" id="IPR044638">
    <property type="entry name" value="ALDH7A1-like"/>
</dbReference>
<gene>
    <name evidence="4" type="ORF">B1B_14450</name>
</gene>
<dbReference type="InterPro" id="IPR016162">
    <property type="entry name" value="Ald_DH_N"/>
</dbReference>
<keyword evidence="2" id="KW-0520">NAD</keyword>
<name>T1AI20_9ZZZZ</name>
<dbReference type="SUPFAM" id="SSF53720">
    <property type="entry name" value="ALDH-like"/>
    <property type="match status" value="1"/>
</dbReference>